<protein>
    <submittedName>
        <fullName evidence="2">Uncharacterized protein</fullName>
    </submittedName>
</protein>
<evidence type="ECO:0000313" key="2">
    <source>
        <dbReference type="EMBL" id="KAF4385764.1"/>
    </source>
</evidence>
<organism evidence="2 4">
    <name type="scientific">Cannabis sativa</name>
    <name type="common">Hemp</name>
    <name type="synonym">Marijuana</name>
    <dbReference type="NCBI Taxonomy" id="3483"/>
    <lineage>
        <taxon>Eukaryota</taxon>
        <taxon>Viridiplantae</taxon>
        <taxon>Streptophyta</taxon>
        <taxon>Embryophyta</taxon>
        <taxon>Tracheophyta</taxon>
        <taxon>Spermatophyta</taxon>
        <taxon>Magnoliopsida</taxon>
        <taxon>eudicotyledons</taxon>
        <taxon>Gunneridae</taxon>
        <taxon>Pentapetalae</taxon>
        <taxon>rosids</taxon>
        <taxon>fabids</taxon>
        <taxon>Rosales</taxon>
        <taxon>Cannabaceae</taxon>
        <taxon>Cannabis</taxon>
    </lineage>
</organism>
<evidence type="ECO:0000313" key="4">
    <source>
        <dbReference type="Proteomes" id="UP000525078"/>
    </source>
</evidence>
<keyword evidence="1" id="KW-0472">Membrane</keyword>
<name>A0A7J6GS56_CANSA</name>
<evidence type="ECO:0000256" key="1">
    <source>
        <dbReference type="SAM" id="Phobius"/>
    </source>
</evidence>
<keyword evidence="5" id="KW-1185">Reference proteome</keyword>
<dbReference type="PANTHER" id="PTHR31170">
    <property type="entry name" value="BNAC04G53230D PROTEIN"/>
    <property type="match status" value="1"/>
</dbReference>
<dbReference type="Proteomes" id="UP000583929">
    <property type="component" value="Unassembled WGS sequence"/>
</dbReference>
<reference evidence="4 5" key="1">
    <citation type="journal article" date="2020" name="bioRxiv">
        <title>Sequence and annotation of 42 cannabis genomes reveals extensive copy number variation in cannabinoid synthesis and pathogen resistance genes.</title>
        <authorList>
            <person name="Mckernan K.J."/>
            <person name="Helbert Y."/>
            <person name="Kane L.T."/>
            <person name="Ebling H."/>
            <person name="Zhang L."/>
            <person name="Liu B."/>
            <person name="Eaton Z."/>
            <person name="Mclaughlin S."/>
            <person name="Kingan S."/>
            <person name="Baybayan P."/>
            <person name="Concepcion G."/>
            <person name="Jordan M."/>
            <person name="Riva A."/>
            <person name="Barbazuk W."/>
            <person name="Harkins T."/>
        </authorList>
    </citation>
    <scope>NUCLEOTIDE SEQUENCE [LARGE SCALE GENOMIC DNA]</scope>
    <source>
        <strain evidence="4 5">cv. Jamaican Lion 4</strain>
        <strain evidence="3">Father</strain>
        <strain evidence="2">Mother</strain>
        <tissue evidence="2">Leaf</tissue>
    </source>
</reference>
<dbReference type="Proteomes" id="UP000525078">
    <property type="component" value="Unassembled WGS sequence"/>
</dbReference>
<comment type="caution">
    <text evidence="2">The sequence shown here is derived from an EMBL/GenBank/DDBJ whole genome shotgun (WGS) entry which is preliminary data.</text>
</comment>
<evidence type="ECO:0000313" key="3">
    <source>
        <dbReference type="EMBL" id="KAF4397450.1"/>
    </source>
</evidence>
<dbReference type="PANTHER" id="PTHR31170:SF17">
    <property type="match status" value="1"/>
</dbReference>
<keyword evidence="1" id="KW-1133">Transmembrane helix</keyword>
<evidence type="ECO:0000313" key="5">
    <source>
        <dbReference type="Proteomes" id="UP000583929"/>
    </source>
</evidence>
<feature type="transmembrane region" description="Helical" evidence="1">
    <location>
        <begin position="430"/>
        <end position="454"/>
    </location>
</feature>
<keyword evidence="1" id="KW-0812">Transmembrane</keyword>
<accession>A0A7J6GS56</accession>
<dbReference type="Pfam" id="PF03140">
    <property type="entry name" value="DUF247"/>
    <property type="match status" value="1"/>
</dbReference>
<sequence>MAKQAEENDNKMVKIDDEVATDIEEEARRDYIKIDVDPLADELENMIADTVSMLPKYSPCIFRVPNILSRHNPKAYKPNAFSLGPFHYNQLHLKPTQKIKLRYLHELISRFPNTNPKTKLNELTTTIRELQEEARECYEGSIKMSMDEFIKVMVIDGCFIIELFCKDNNDDLIGENDPIFGVNCMMSMLTHDLILLENQIPWLVLESLFKKIITPDHVNLPLITLVTNFFNSLFCRGVEICQEVHKYENLHILDLLRNSLVLPSSIAKQETNTLSNDEWQVLPSATILVEAGIKFKKAEISNNILDIKFNNGVMEIPSLFIQDVTESLFRNLICFEQCLPFCEEVINSYLTFLDYLINSRKDVEIFSKEKIIENWIDNEETAVFLNRIVNDTSVDRFYYFDLVNEVNKYCQRRWPRYRRVLIHDYFRHPWAFISVSAAIILLILTIVQTVFTIIK</sequence>
<gene>
    <name evidence="2" type="ORF">F8388_010320</name>
    <name evidence="3" type="ORF">G4B88_027190</name>
</gene>
<dbReference type="AlphaFoldDB" id="A0A7J6GS56"/>
<dbReference type="EMBL" id="JAATIP010000044">
    <property type="protein sequence ID" value="KAF4385764.1"/>
    <property type="molecule type" value="Genomic_DNA"/>
</dbReference>
<proteinExistence type="predicted"/>
<dbReference type="InterPro" id="IPR004158">
    <property type="entry name" value="DUF247_pln"/>
</dbReference>
<dbReference type="EMBL" id="JAATIQ010000033">
    <property type="protein sequence ID" value="KAF4397450.1"/>
    <property type="molecule type" value="Genomic_DNA"/>
</dbReference>